<dbReference type="GO" id="GO:0003697">
    <property type="term" value="F:single-stranded DNA binding"/>
    <property type="evidence" value="ECO:0007669"/>
    <property type="project" value="UniProtKB-UniRule"/>
</dbReference>
<dbReference type="InterPro" id="IPR011344">
    <property type="entry name" value="ssDNA-bd"/>
</dbReference>
<dbReference type="SUPFAM" id="SSF50249">
    <property type="entry name" value="Nucleic acid-binding proteins"/>
    <property type="match status" value="1"/>
</dbReference>
<organism evidence="5 6">
    <name type="scientific">Candidatus Manganitrophus noduliformans</name>
    <dbReference type="NCBI Taxonomy" id="2606439"/>
    <lineage>
        <taxon>Bacteria</taxon>
        <taxon>Pseudomonadati</taxon>
        <taxon>Nitrospirota</taxon>
        <taxon>Nitrospiria</taxon>
        <taxon>Candidatus Troglogloeales</taxon>
        <taxon>Candidatus Manganitrophaceae</taxon>
        <taxon>Candidatus Manganitrophus</taxon>
    </lineage>
</organism>
<dbReference type="CDD" id="cd04496">
    <property type="entry name" value="SSB_OBF"/>
    <property type="match status" value="1"/>
</dbReference>
<comment type="caution">
    <text evidence="2">Lacks conserved residue(s) required for the propagation of feature annotation.</text>
</comment>
<evidence type="ECO:0000313" key="6">
    <source>
        <dbReference type="Proteomes" id="UP000534783"/>
    </source>
</evidence>
<dbReference type="PANTHER" id="PTHR10302">
    <property type="entry name" value="SINGLE-STRANDED DNA-BINDING PROTEIN"/>
    <property type="match status" value="1"/>
</dbReference>
<keyword evidence="6" id="KW-1185">Reference proteome</keyword>
<protein>
    <recommendedName>
        <fullName evidence="2 3">Single-stranded DNA-binding protein</fullName>
        <shortName evidence="2">SSB</shortName>
    </recommendedName>
</protein>
<dbReference type="NCBIfam" id="TIGR00621">
    <property type="entry name" value="ssb"/>
    <property type="match status" value="1"/>
</dbReference>
<keyword evidence="1 2" id="KW-0238">DNA-binding</keyword>
<proteinExistence type="inferred from homology"/>
<feature type="region of interest" description="Disordered" evidence="4">
    <location>
        <begin position="104"/>
        <end position="133"/>
    </location>
</feature>
<evidence type="ECO:0000313" key="5">
    <source>
        <dbReference type="EMBL" id="NKE71560.1"/>
    </source>
</evidence>
<dbReference type="EMBL" id="VTOW01000002">
    <property type="protein sequence ID" value="NKE71560.1"/>
    <property type="molecule type" value="Genomic_DNA"/>
</dbReference>
<reference evidence="5 6" key="1">
    <citation type="journal article" date="2020" name="Nature">
        <title>Bacterial chemolithoautotrophy via manganese oxidation.</title>
        <authorList>
            <person name="Yu H."/>
            <person name="Leadbetter J.R."/>
        </authorList>
    </citation>
    <scope>NUCLEOTIDE SEQUENCE [LARGE SCALE GENOMIC DNA]</scope>
    <source>
        <strain evidence="5 6">Mn-1</strain>
    </source>
</reference>
<evidence type="ECO:0000256" key="3">
    <source>
        <dbReference type="PIRNR" id="PIRNR002070"/>
    </source>
</evidence>
<dbReference type="InterPro" id="IPR012340">
    <property type="entry name" value="NA-bd_OB-fold"/>
</dbReference>
<dbReference type="Proteomes" id="UP000534783">
    <property type="component" value="Unassembled WGS sequence"/>
</dbReference>
<comment type="subunit">
    <text evidence="2">Homotetramer.</text>
</comment>
<dbReference type="InterPro" id="IPR000424">
    <property type="entry name" value="Primosome_PriB/ssb"/>
</dbReference>
<sequence length="133" mass="14873">MVSFNKVILIGNLTKDPEIRYTPSGTAVASFGLAVNHRYKQGDEMKDEVCFIDIVVFGKQAENSGQYLSKGQGVIVDGRLQQRRWETEDGQKRNKHEVVAQTIRFLPKRQDGSSEGPSRSDLPGDEGMDEVPF</sequence>
<comment type="caution">
    <text evidence="5">The sequence shown here is derived from an EMBL/GenBank/DDBJ whole genome shotgun (WGS) entry which is preliminary data.</text>
</comment>
<dbReference type="HAMAP" id="MF_00984">
    <property type="entry name" value="SSB"/>
    <property type="match status" value="1"/>
</dbReference>
<accession>A0A7X6IBK7</accession>
<dbReference type="GO" id="GO:0009295">
    <property type="term" value="C:nucleoid"/>
    <property type="evidence" value="ECO:0007669"/>
    <property type="project" value="TreeGrafter"/>
</dbReference>
<name>A0A7X6IBK7_9BACT</name>
<dbReference type="Pfam" id="PF00436">
    <property type="entry name" value="SSB"/>
    <property type="match status" value="1"/>
</dbReference>
<dbReference type="Gene3D" id="2.40.50.140">
    <property type="entry name" value="Nucleic acid-binding proteins"/>
    <property type="match status" value="1"/>
</dbReference>
<gene>
    <name evidence="5" type="ORF">MNODULE_12495</name>
</gene>
<dbReference type="AlphaFoldDB" id="A0A7X6IBK7"/>
<dbReference type="GO" id="GO:0006260">
    <property type="term" value="P:DNA replication"/>
    <property type="evidence" value="ECO:0007669"/>
    <property type="project" value="InterPro"/>
</dbReference>
<feature type="compositionally biased region" description="Acidic residues" evidence="4">
    <location>
        <begin position="123"/>
        <end position="133"/>
    </location>
</feature>
<evidence type="ECO:0000256" key="4">
    <source>
        <dbReference type="SAM" id="MobiDB-lite"/>
    </source>
</evidence>
<dbReference type="RefSeq" id="WP_168060300.1">
    <property type="nucleotide sequence ID" value="NZ_VTOW01000002.1"/>
</dbReference>
<evidence type="ECO:0000256" key="1">
    <source>
        <dbReference type="ARBA" id="ARBA00023125"/>
    </source>
</evidence>
<evidence type="ECO:0000256" key="2">
    <source>
        <dbReference type="HAMAP-Rule" id="MF_00984"/>
    </source>
</evidence>
<dbReference type="PIRSF" id="PIRSF002070">
    <property type="entry name" value="SSB"/>
    <property type="match status" value="1"/>
</dbReference>
<dbReference type="PANTHER" id="PTHR10302:SF27">
    <property type="entry name" value="SINGLE-STRANDED DNA-BINDING PROTEIN"/>
    <property type="match status" value="1"/>
</dbReference>
<dbReference type="PROSITE" id="PS50935">
    <property type="entry name" value="SSB"/>
    <property type="match status" value="1"/>
</dbReference>